<protein>
    <submittedName>
        <fullName evidence="2">Uncharacterized protein</fullName>
    </submittedName>
</protein>
<evidence type="ECO:0000256" key="1">
    <source>
        <dbReference type="SAM" id="Phobius"/>
    </source>
</evidence>
<gene>
    <name evidence="2" type="ORF">KPL78_23045</name>
</gene>
<dbReference type="RefSeq" id="WP_219765331.1">
    <property type="nucleotide sequence ID" value="NZ_JAHYBZ010000009.1"/>
</dbReference>
<evidence type="ECO:0000313" key="3">
    <source>
        <dbReference type="Proteomes" id="UP001196565"/>
    </source>
</evidence>
<proteinExistence type="predicted"/>
<feature type="transmembrane region" description="Helical" evidence="1">
    <location>
        <begin position="6"/>
        <end position="28"/>
    </location>
</feature>
<keyword evidence="3" id="KW-1185">Reference proteome</keyword>
<sequence length="115" mass="11794">MVDLSPLTGAAVGAAALAVTTLAGLLMARLPLLVRYLEVRINGADNTLLRGAIANAAQQAVQDIAGGMRVEAAIGRMADYAQDNLPAAIARLRVPRETLLTMCGAELARVQAGAG</sequence>
<keyword evidence="1" id="KW-0472">Membrane</keyword>
<evidence type="ECO:0000313" key="2">
    <source>
        <dbReference type="EMBL" id="MBW6400756.1"/>
    </source>
</evidence>
<keyword evidence="1" id="KW-0812">Transmembrane</keyword>
<organism evidence="2 3">
    <name type="scientific">Roseomonas alba</name>
    <dbReference type="NCBI Taxonomy" id="2846776"/>
    <lineage>
        <taxon>Bacteria</taxon>
        <taxon>Pseudomonadati</taxon>
        <taxon>Pseudomonadota</taxon>
        <taxon>Alphaproteobacteria</taxon>
        <taxon>Acetobacterales</taxon>
        <taxon>Roseomonadaceae</taxon>
        <taxon>Roseomonas</taxon>
    </lineage>
</organism>
<comment type="caution">
    <text evidence="2">The sequence shown here is derived from an EMBL/GenBank/DDBJ whole genome shotgun (WGS) entry which is preliminary data.</text>
</comment>
<reference evidence="2 3" key="1">
    <citation type="submission" date="2021-07" db="EMBL/GenBank/DDBJ databases">
        <authorList>
            <person name="So Y."/>
        </authorList>
    </citation>
    <scope>NUCLEOTIDE SEQUENCE [LARGE SCALE GENOMIC DNA]</scope>
    <source>
        <strain evidence="2 3">HJA6</strain>
    </source>
</reference>
<name>A0ABS7AEL9_9PROT</name>
<accession>A0ABS7AEL9</accession>
<dbReference type="Proteomes" id="UP001196565">
    <property type="component" value="Unassembled WGS sequence"/>
</dbReference>
<keyword evidence="1" id="KW-1133">Transmembrane helix</keyword>
<dbReference type="EMBL" id="JAHYBZ010000009">
    <property type="protein sequence ID" value="MBW6400756.1"/>
    <property type="molecule type" value="Genomic_DNA"/>
</dbReference>